<proteinExistence type="predicted"/>
<protein>
    <submittedName>
        <fullName evidence="2">Uncharacterized protein</fullName>
    </submittedName>
</protein>
<evidence type="ECO:0000256" key="1">
    <source>
        <dbReference type="SAM" id="Phobius"/>
    </source>
</evidence>
<name>A0ABX7PDY7_9BACT</name>
<reference evidence="2 3" key="1">
    <citation type="submission" date="2021-02" db="EMBL/GenBank/DDBJ databases">
        <title>De Novo genome assembly of isolated myxobacteria.</title>
        <authorList>
            <person name="Stevens D.C."/>
        </authorList>
    </citation>
    <scope>NUCLEOTIDE SEQUENCE [LARGE SCALE GENOMIC DNA]</scope>
    <source>
        <strain evidence="3">SCPEA02</strain>
    </source>
</reference>
<sequence>MNTVNLTSPMNPEHLNDTVIGIDALALAGLFTALDAAMLGGIAGDSPPDSDLPRPV</sequence>
<keyword evidence="1" id="KW-0812">Transmembrane</keyword>
<dbReference type="RefSeq" id="WP_206730137.1">
    <property type="nucleotide sequence ID" value="NZ_CP071090.1"/>
</dbReference>
<evidence type="ECO:0000313" key="3">
    <source>
        <dbReference type="Proteomes" id="UP000662747"/>
    </source>
</evidence>
<keyword evidence="1" id="KW-0472">Membrane</keyword>
<evidence type="ECO:0000313" key="2">
    <source>
        <dbReference type="EMBL" id="QSQ28627.1"/>
    </source>
</evidence>
<gene>
    <name evidence="2" type="ORF">JY651_38045</name>
</gene>
<keyword evidence="1" id="KW-1133">Transmembrane helix</keyword>
<accession>A0ABX7PDY7</accession>
<keyword evidence="3" id="KW-1185">Reference proteome</keyword>
<dbReference type="EMBL" id="CP071090">
    <property type="protein sequence ID" value="QSQ28627.1"/>
    <property type="molecule type" value="Genomic_DNA"/>
</dbReference>
<organism evidence="2 3">
    <name type="scientific">Pyxidicoccus parkwayensis</name>
    <dbReference type="NCBI Taxonomy" id="2813578"/>
    <lineage>
        <taxon>Bacteria</taxon>
        <taxon>Pseudomonadati</taxon>
        <taxon>Myxococcota</taxon>
        <taxon>Myxococcia</taxon>
        <taxon>Myxococcales</taxon>
        <taxon>Cystobacterineae</taxon>
        <taxon>Myxococcaceae</taxon>
        <taxon>Pyxidicoccus</taxon>
    </lineage>
</organism>
<dbReference type="Proteomes" id="UP000662747">
    <property type="component" value="Chromosome"/>
</dbReference>
<feature type="transmembrane region" description="Helical" evidence="1">
    <location>
        <begin position="20"/>
        <end position="44"/>
    </location>
</feature>